<dbReference type="SUPFAM" id="SSF54285">
    <property type="entry name" value="MoaD/ThiS"/>
    <property type="match status" value="1"/>
</dbReference>
<dbReference type="CDD" id="cd00565">
    <property type="entry name" value="Ubl_ThiS"/>
    <property type="match status" value="1"/>
</dbReference>
<evidence type="ECO:0000313" key="1">
    <source>
        <dbReference type="EMBL" id="HHO74009.1"/>
    </source>
</evidence>
<dbReference type="EMBL" id="DSAC01000062">
    <property type="protein sequence ID" value="HHO74009.1"/>
    <property type="molecule type" value="Genomic_DNA"/>
</dbReference>
<dbReference type="InterPro" id="IPR003749">
    <property type="entry name" value="ThiS/MoaD-like"/>
</dbReference>
<gene>
    <name evidence="1" type="primary">thiS</name>
    <name evidence="1" type="ORF">ENN04_05145</name>
</gene>
<proteinExistence type="predicted"/>
<name>A0A7C5SZ28_9AQUI</name>
<reference evidence="1" key="1">
    <citation type="journal article" date="2020" name="mSystems">
        <title>Genome- and Community-Level Interaction Insights into Carbon Utilization and Element Cycling Functions of Hydrothermarchaeota in Hydrothermal Sediment.</title>
        <authorList>
            <person name="Zhou Z."/>
            <person name="Liu Y."/>
            <person name="Xu W."/>
            <person name="Pan J."/>
            <person name="Luo Z.H."/>
            <person name="Li M."/>
        </authorList>
    </citation>
    <scope>NUCLEOTIDE SEQUENCE [LARGE SCALE GENOMIC DNA]</scope>
    <source>
        <strain evidence="1">SpSt-114</strain>
    </source>
</reference>
<comment type="caution">
    <text evidence="1">The sequence shown here is derived from an EMBL/GenBank/DDBJ whole genome shotgun (WGS) entry which is preliminary data.</text>
</comment>
<dbReference type="InterPro" id="IPR012675">
    <property type="entry name" value="Beta-grasp_dom_sf"/>
</dbReference>
<accession>A0A7C5SZ28</accession>
<dbReference type="PANTHER" id="PTHR34472">
    <property type="entry name" value="SULFUR CARRIER PROTEIN THIS"/>
    <property type="match status" value="1"/>
</dbReference>
<sequence>MRLHLNGEELEVPEGTTISELIKSLNIQVREVGFAVAVNEEVVPKSKYESYKLSEGDRVEIVHLVGGG</sequence>
<dbReference type="Pfam" id="PF02597">
    <property type="entry name" value="ThiS"/>
    <property type="match status" value="1"/>
</dbReference>
<dbReference type="InterPro" id="IPR010035">
    <property type="entry name" value="Thi_S"/>
</dbReference>
<dbReference type="PANTHER" id="PTHR34472:SF1">
    <property type="entry name" value="SULFUR CARRIER PROTEIN THIS"/>
    <property type="match status" value="1"/>
</dbReference>
<organism evidence="1">
    <name type="scientific">Thermocrinis ruber</name>
    <dbReference type="NCBI Taxonomy" id="75906"/>
    <lineage>
        <taxon>Bacteria</taxon>
        <taxon>Pseudomonadati</taxon>
        <taxon>Aquificota</taxon>
        <taxon>Aquificia</taxon>
        <taxon>Aquificales</taxon>
        <taxon>Aquificaceae</taxon>
        <taxon>Thermocrinis</taxon>
    </lineage>
</organism>
<dbReference type="InterPro" id="IPR016155">
    <property type="entry name" value="Mopterin_synth/thiamin_S_b"/>
</dbReference>
<dbReference type="AlphaFoldDB" id="A0A7C5SZ28"/>
<dbReference type="NCBIfam" id="TIGR01683">
    <property type="entry name" value="thiS"/>
    <property type="match status" value="1"/>
</dbReference>
<protein>
    <submittedName>
        <fullName evidence="1">Sulfur carrier protein ThiS</fullName>
    </submittedName>
</protein>
<dbReference type="Gene3D" id="3.10.20.30">
    <property type="match status" value="1"/>
</dbReference>